<protein>
    <submittedName>
        <fullName evidence="5">Uncharacterized protein</fullName>
    </submittedName>
</protein>
<feature type="chain" id="PRO_5039186511" evidence="4">
    <location>
        <begin position="17"/>
        <end position="144"/>
    </location>
</feature>
<dbReference type="EMBL" id="CP032698">
    <property type="protein sequence ID" value="AYG78118.1"/>
    <property type="molecule type" value="Genomic_DNA"/>
</dbReference>
<accession>A0A387HBW2</accession>
<name>A0A387HBW2_9ACTN</name>
<dbReference type="InterPro" id="IPR016191">
    <property type="entry name" value="Ribonuclease/ribotoxin"/>
</dbReference>
<dbReference type="InterPro" id="IPR000026">
    <property type="entry name" value="N1-like"/>
</dbReference>
<dbReference type="Pfam" id="PF00545">
    <property type="entry name" value="Ribonuclease"/>
    <property type="match status" value="1"/>
</dbReference>
<keyword evidence="2" id="KW-0378">Hydrolase</keyword>
<organism evidence="5 6">
    <name type="scientific">Streptomyces hundungensis</name>
    <dbReference type="NCBI Taxonomy" id="1077946"/>
    <lineage>
        <taxon>Bacteria</taxon>
        <taxon>Bacillati</taxon>
        <taxon>Actinomycetota</taxon>
        <taxon>Actinomycetes</taxon>
        <taxon>Kitasatosporales</taxon>
        <taxon>Streptomycetaceae</taxon>
        <taxon>Streptomyces</taxon>
    </lineage>
</organism>
<evidence type="ECO:0000313" key="5">
    <source>
        <dbReference type="EMBL" id="AYG78118.1"/>
    </source>
</evidence>
<keyword evidence="6" id="KW-1185">Reference proteome</keyword>
<dbReference type="SUPFAM" id="SSF53933">
    <property type="entry name" value="Microbial ribonucleases"/>
    <property type="match status" value="1"/>
</dbReference>
<dbReference type="GO" id="GO:0016787">
    <property type="term" value="F:hydrolase activity"/>
    <property type="evidence" value="ECO:0007669"/>
    <property type="project" value="UniProtKB-KW"/>
</dbReference>
<evidence type="ECO:0000256" key="4">
    <source>
        <dbReference type="SAM" id="SignalP"/>
    </source>
</evidence>
<evidence type="ECO:0000256" key="1">
    <source>
        <dbReference type="ARBA" id="ARBA00022722"/>
    </source>
</evidence>
<dbReference type="RefSeq" id="WP_216826809.1">
    <property type="nucleotide sequence ID" value="NZ_CP032698.1"/>
</dbReference>
<evidence type="ECO:0000256" key="2">
    <source>
        <dbReference type="ARBA" id="ARBA00022801"/>
    </source>
</evidence>
<sequence>MTLTSAWRAAAVTAFAAVVVSGALTPAGAAAPDSMPTIEHAASGVDLAGMSAPIPDRAWQTLKRIDAGQWPPADGSGTKGGATWANREGVLPRTDSSGNPVHYRAWDVNRKQPGHARDAERIATGSDNSAWYSGDALRSFTRMR</sequence>
<dbReference type="Proteomes" id="UP000271554">
    <property type="component" value="Chromosome"/>
</dbReference>
<evidence type="ECO:0000313" key="6">
    <source>
        <dbReference type="Proteomes" id="UP000271554"/>
    </source>
</evidence>
<keyword evidence="1" id="KW-0540">Nuclease</keyword>
<dbReference type="Gene3D" id="3.10.450.30">
    <property type="entry name" value="Microbial ribonucleases"/>
    <property type="match status" value="1"/>
</dbReference>
<dbReference type="GO" id="GO:0004521">
    <property type="term" value="F:RNA endonuclease activity"/>
    <property type="evidence" value="ECO:0007669"/>
    <property type="project" value="InterPro"/>
</dbReference>
<feature type="region of interest" description="Disordered" evidence="3">
    <location>
        <begin position="67"/>
        <end position="102"/>
    </location>
</feature>
<gene>
    <name evidence="5" type="ORF">DWB77_00225</name>
</gene>
<feature type="signal peptide" evidence="4">
    <location>
        <begin position="1"/>
        <end position="16"/>
    </location>
</feature>
<dbReference type="KEGG" id="shun:DWB77_00225"/>
<proteinExistence type="predicted"/>
<dbReference type="AlphaFoldDB" id="A0A387HBW2"/>
<dbReference type="GO" id="GO:0003723">
    <property type="term" value="F:RNA binding"/>
    <property type="evidence" value="ECO:0007669"/>
    <property type="project" value="InterPro"/>
</dbReference>
<reference evidence="5 6" key="1">
    <citation type="submission" date="2018-10" db="EMBL/GenBank/DDBJ databases">
        <title>Relationship between Morphology and Antimicrobial Activity in Streptomyces.</title>
        <authorList>
            <person name="Kang H.J."/>
            <person name="Kim S.B."/>
        </authorList>
    </citation>
    <scope>NUCLEOTIDE SEQUENCE [LARGE SCALE GENOMIC DNA]</scope>
    <source>
        <strain evidence="5 6">BH38</strain>
    </source>
</reference>
<evidence type="ECO:0000256" key="3">
    <source>
        <dbReference type="SAM" id="MobiDB-lite"/>
    </source>
</evidence>
<keyword evidence="4" id="KW-0732">Signal</keyword>